<organism evidence="1">
    <name type="scientific">marine metagenome</name>
    <dbReference type="NCBI Taxonomy" id="408172"/>
    <lineage>
        <taxon>unclassified sequences</taxon>
        <taxon>metagenomes</taxon>
        <taxon>ecological metagenomes</taxon>
    </lineage>
</organism>
<proteinExistence type="predicted"/>
<protein>
    <recommendedName>
        <fullName evidence="2">Vanillate O-demethylase oxygenase-like C-terminal catalytic domain-containing protein</fullName>
    </recommendedName>
</protein>
<accession>A0A382XDY6</accession>
<evidence type="ECO:0000313" key="1">
    <source>
        <dbReference type="EMBL" id="SVD68815.1"/>
    </source>
</evidence>
<evidence type="ECO:0008006" key="2">
    <source>
        <dbReference type="Google" id="ProtNLM"/>
    </source>
</evidence>
<feature type="non-terminal residue" evidence="1">
    <location>
        <position position="1"/>
    </location>
</feature>
<dbReference type="AlphaFoldDB" id="A0A382XDY6"/>
<dbReference type="EMBL" id="UINC01166712">
    <property type="protein sequence ID" value="SVD68815.1"/>
    <property type="molecule type" value="Genomic_DNA"/>
</dbReference>
<sequence length="44" mass="4933">ALVESQQPFELPLDTRDELHIPADTMARSYRKSLVSKFGLGLSD</sequence>
<gene>
    <name evidence="1" type="ORF">METZ01_LOCUS421669</name>
</gene>
<reference evidence="1" key="1">
    <citation type="submission" date="2018-05" db="EMBL/GenBank/DDBJ databases">
        <authorList>
            <person name="Lanie J.A."/>
            <person name="Ng W.-L."/>
            <person name="Kazmierczak K.M."/>
            <person name="Andrzejewski T.M."/>
            <person name="Davidsen T.M."/>
            <person name="Wayne K.J."/>
            <person name="Tettelin H."/>
            <person name="Glass J.I."/>
            <person name="Rusch D."/>
            <person name="Podicherti R."/>
            <person name="Tsui H.-C.T."/>
            <person name="Winkler M.E."/>
        </authorList>
    </citation>
    <scope>NUCLEOTIDE SEQUENCE</scope>
</reference>
<name>A0A382XDY6_9ZZZZ</name>